<sequence length="142" mass="16107">DLEFSRRSANGEGLVKIESELEKARKDMRELETEVQQETEKLQAINAERQQKVLVRRAEREQQRAERIAQFEQTMAQTLCDYGRTLRSLPNGENITFILEGAGDKEQGGEDKIFIFSKRNVTECSGSDGASDLLAEAVTYSF</sequence>
<dbReference type="Proteomes" id="UP000241514">
    <property type="component" value="Unassembled WGS sequence"/>
</dbReference>
<organism evidence="2 3">
    <name type="scientific">Pseudidiomarina aestuarii</name>
    <dbReference type="NCBI Taxonomy" id="624146"/>
    <lineage>
        <taxon>Bacteria</taxon>
        <taxon>Pseudomonadati</taxon>
        <taxon>Pseudomonadota</taxon>
        <taxon>Gammaproteobacteria</taxon>
        <taxon>Alteromonadales</taxon>
        <taxon>Idiomarinaceae</taxon>
        <taxon>Pseudidiomarina</taxon>
    </lineage>
</organism>
<gene>
    <name evidence="2" type="ORF">C9928_07315</name>
</gene>
<evidence type="ECO:0000313" key="2">
    <source>
        <dbReference type="EMBL" id="PTB87758.1"/>
    </source>
</evidence>
<reference evidence="2 3" key="1">
    <citation type="submission" date="2018-03" db="EMBL/GenBank/DDBJ databases">
        <title>Cross-interface Injection: A General Nanoliter Liquid Handling Method Applied to Single Cells Genome Amplification Automated Nanoliter Liquid Handling Applied to Single Cell Multiple Displacement Amplification.</title>
        <authorList>
            <person name="Yun J."/>
            <person name="Xu P."/>
            <person name="Xu J."/>
            <person name="Dai X."/>
            <person name="Wang Y."/>
            <person name="Zheng X."/>
            <person name="Cao C."/>
            <person name="Yi Q."/>
            <person name="Zhu Y."/>
            <person name="Wang L."/>
            <person name="Dong Z."/>
            <person name="Huang Y."/>
            <person name="Huang L."/>
            <person name="Du W."/>
        </authorList>
    </citation>
    <scope>NUCLEOTIDE SEQUENCE [LARGE SCALE GENOMIC DNA]</scope>
    <source>
        <strain evidence="2 3">A9-4</strain>
    </source>
</reference>
<feature type="coiled-coil region" evidence="1">
    <location>
        <begin position="14"/>
        <end position="48"/>
    </location>
</feature>
<proteinExistence type="predicted"/>
<evidence type="ECO:0000256" key="1">
    <source>
        <dbReference type="SAM" id="Coils"/>
    </source>
</evidence>
<protein>
    <submittedName>
        <fullName evidence="2">Uncharacterized protein</fullName>
    </submittedName>
</protein>
<keyword evidence="1" id="KW-0175">Coiled coil</keyword>
<name>A0A6N4DDN4_9GAMM</name>
<dbReference type="AlphaFoldDB" id="A0A6N4DDN4"/>
<dbReference type="EMBL" id="PYVG01000168">
    <property type="protein sequence ID" value="PTB87758.1"/>
    <property type="molecule type" value="Genomic_DNA"/>
</dbReference>
<feature type="non-terminal residue" evidence="2">
    <location>
        <position position="1"/>
    </location>
</feature>
<comment type="caution">
    <text evidence="2">The sequence shown here is derived from an EMBL/GenBank/DDBJ whole genome shotgun (WGS) entry which is preliminary data.</text>
</comment>
<evidence type="ECO:0000313" key="3">
    <source>
        <dbReference type="Proteomes" id="UP000241514"/>
    </source>
</evidence>
<accession>A0A6N4DDN4</accession>